<reference evidence="3 4" key="1">
    <citation type="submission" date="2018-07" db="EMBL/GenBank/DDBJ databases">
        <title>Genomic Encyclopedia of Type Strains, Phase IV (KMG-IV): sequencing the most valuable type-strain genomes for metagenomic binning, comparative biology and taxonomic classification.</title>
        <authorList>
            <person name="Goeker M."/>
        </authorList>
    </citation>
    <scope>NUCLEOTIDE SEQUENCE [LARGE SCALE GENOMIC DNA]</scope>
    <source>
        <strain evidence="3 4">DSM 27016</strain>
    </source>
</reference>
<name>A0A369AGK0_9FIRM</name>
<feature type="transmembrane region" description="Helical" evidence="1">
    <location>
        <begin position="42"/>
        <end position="61"/>
    </location>
</feature>
<keyword evidence="1" id="KW-0472">Membrane</keyword>
<keyword evidence="4" id="KW-1185">Reference proteome</keyword>
<dbReference type="Pfam" id="PF18582">
    <property type="entry name" value="HZS_alpha"/>
    <property type="match status" value="1"/>
</dbReference>
<evidence type="ECO:0000259" key="2">
    <source>
        <dbReference type="Pfam" id="PF18582"/>
    </source>
</evidence>
<accession>A0A369AGK0</accession>
<dbReference type="InterPro" id="IPR040698">
    <property type="entry name" value="HZS_alpha_mid"/>
</dbReference>
<evidence type="ECO:0000313" key="4">
    <source>
        <dbReference type="Proteomes" id="UP000253034"/>
    </source>
</evidence>
<keyword evidence="1" id="KW-0812">Transmembrane</keyword>
<dbReference type="Proteomes" id="UP000253034">
    <property type="component" value="Unassembled WGS sequence"/>
</dbReference>
<organism evidence="3 4">
    <name type="scientific">Anaerobacterium chartisolvens</name>
    <dbReference type="NCBI Taxonomy" id="1297424"/>
    <lineage>
        <taxon>Bacteria</taxon>
        <taxon>Bacillati</taxon>
        <taxon>Bacillota</taxon>
        <taxon>Clostridia</taxon>
        <taxon>Eubacteriales</taxon>
        <taxon>Oscillospiraceae</taxon>
        <taxon>Anaerobacterium</taxon>
    </lineage>
</organism>
<dbReference type="Gene3D" id="2.120.10.30">
    <property type="entry name" value="TolB, C-terminal domain"/>
    <property type="match status" value="1"/>
</dbReference>
<evidence type="ECO:0000256" key="1">
    <source>
        <dbReference type="SAM" id="Phobius"/>
    </source>
</evidence>
<dbReference type="InterPro" id="IPR011042">
    <property type="entry name" value="6-blade_b-propeller_TolB-like"/>
</dbReference>
<proteinExistence type="predicted"/>
<dbReference type="SUPFAM" id="SSF69304">
    <property type="entry name" value="Tricorn protease N-terminal domain"/>
    <property type="match status" value="1"/>
</dbReference>
<protein>
    <recommendedName>
        <fullName evidence="2">Hydrazine synthase alpha subunit middle domain-containing protein</fullName>
    </recommendedName>
</protein>
<feature type="domain" description="Hydrazine synthase alpha subunit middle" evidence="2">
    <location>
        <begin position="491"/>
        <end position="585"/>
    </location>
</feature>
<dbReference type="AlphaFoldDB" id="A0A369AGK0"/>
<gene>
    <name evidence="3" type="ORF">DFR58_1427</name>
</gene>
<sequence>MPFPKWTELSGKGGFEAIGGSIPKKQEKNTKRRYKMLRFKKILAQLVIIVLIFSMIAVSNVSTVAAANVNLNDPVFDFNRILFVKHQPYPDNKGTNTLTGYSEQHMIDQYFGFNGVPGGGIFILNNAFSGTKSVTNVLANSVCTNGRYRGQKLNESTGSFLSPDLSYDGKQILFAYTDSQRNSWGVWNERTTYHIFKVNIDGTGLTQLTDGKTNDFDPCWLPNGNIVYISEKRGGYGRCHQRIVPDYTLTTMNPDGSNQRIISYHETNEWNPSVDNNGMVIYTRWDYVDRGATHPHSGWITTPDGLDARPIALNYPNSGADWFRNKPLMTMSLRAIPDSNKYVAVAAPHHGQNFGSIIIVDPDIEDDDNLSCIKNITPDNGGYPESGNGSLDYATPYALSEKYFLVAHDPNKTSINNKRTGIYAIDDSGNKTLLYNDSSISCQDPIPVRARTKPIEVTISSAPAGSPPDGVVGLANVYDSLLPMPQGTVITQLRIWQVYPKTTPLATNPKVSYESTESLWAGRNTRGVLGTVPVESDGSAYFYLPANKCVFFQAVAADGTAVQSMRSDAFIVGGQGYLYCQGCHEPRHEAPPVGRAEPLAFHRAPSKITPDPAPGSRPMSFPRLIQPVLDSKCISCHGGNRTPDLRKGSVSSNGWFQSYENLRPYVFLFDSLYAPNANWDHVYPRTEPGRFGAKQSRLYPRLAGGHGNLTAAELHRFAIWLDSGVAPFYGEYNNTSKQLNGEQVEPILD</sequence>
<keyword evidence="1" id="KW-1133">Transmembrane helix</keyword>
<dbReference type="EMBL" id="QPJT01000042">
    <property type="protein sequence ID" value="RCX08492.1"/>
    <property type="molecule type" value="Genomic_DNA"/>
</dbReference>
<comment type="caution">
    <text evidence="3">The sequence shown here is derived from an EMBL/GenBank/DDBJ whole genome shotgun (WGS) entry which is preliminary data.</text>
</comment>
<evidence type="ECO:0000313" key="3">
    <source>
        <dbReference type="EMBL" id="RCX08492.1"/>
    </source>
</evidence>